<reference evidence="2" key="2">
    <citation type="submission" date="2011-01" db="EMBL/GenBank/DDBJ databases">
        <title>The complete genome of Deinococcus maricopensis DSM 21211.</title>
        <authorList>
            <consortium name="US DOE Joint Genome Institute (JGI-PGF)"/>
            <person name="Lucas S."/>
            <person name="Copeland A."/>
            <person name="Lapidus A."/>
            <person name="Goodwin L."/>
            <person name="Pitluck S."/>
            <person name="Kyrpides N."/>
            <person name="Mavromatis K."/>
            <person name="Pagani I."/>
            <person name="Ivanova N."/>
            <person name="Ovchinnikova G."/>
            <person name="Zeytun A."/>
            <person name="Detter J.C."/>
            <person name="Han C."/>
            <person name="Land M."/>
            <person name="Hauser L."/>
            <person name="Markowitz V."/>
            <person name="Cheng J.-F."/>
            <person name="Hugenholtz P."/>
            <person name="Woyke T."/>
            <person name="Wu D."/>
            <person name="Pukall R."/>
            <person name="Gehrich-Schroeter G."/>
            <person name="Brambilla E."/>
            <person name="Klenk H.-P."/>
            <person name="Eisen J.A."/>
        </authorList>
    </citation>
    <scope>NUCLEOTIDE SEQUENCE [LARGE SCALE GENOMIC DNA]</scope>
    <source>
        <strain evidence="2">DSM 21211 / LMG 22137 / NRRL B-23946 / LB-34</strain>
    </source>
</reference>
<name>E8UB99_DEIML</name>
<dbReference type="HOGENOM" id="CLU_2272779_0_0_0"/>
<dbReference type="AlphaFoldDB" id="E8UB99"/>
<keyword evidence="2" id="KW-1185">Reference proteome</keyword>
<evidence type="ECO:0000313" key="2">
    <source>
        <dbReference type="Proteomes" id="UP000008635"/>
    </source>
</evidence>
<dbReference type="SUPFAM" id="SSF51182">
    <property type="entry name" value="RmlC-like cupins"/>
    <property type="match status" value="1"/>
</dbReference>
<sequence length="98" mass="10011" precursor="true">MPGTPSGSLHLVRLAQATPDTRVALPGSAALAALHVTRKTPDAPSGAWYVLLDGELVLDLPGGQFAHLRAGETYFVPDGAACTLTPVGAATILTIHDA</sequence>
<accession>E8UB99</accession>
<dbReference type="InterPro" id="IPR011051">
    <property type="entry name" value="RmlC_Cupin_sf"/>
</dbReference>
<organism evidence="1 2">
    <name type="scientific">Deinococcus maricopensis (strain DSM 21211 / LMG 22137 / NRRL B-23946 / LB-34)</name>
    <dbReference type="NCBI Taxonomy" id="709986"/>
    <lineage>
        <taxon>Bacteria</taxon>
        <taxon>Thermotogati</taxon>
        <taxon>Deinococcota</taxon>
        <taxon>Deinococci</taxon>
        <taxon>Deinococcales</taxon>
        <taxon>Deinococcaceae</taxon>
        <taxon>Deinococcus</taxon>
    </lineage>
</organism>
<dbReference type="eggNOG" id="ENOG50333Y8">
    <property type="taxonomic scope" value="Bacteria"/>
</dbReference>
<dbReference type="OrthoDB" id="69872at2"/>
<protein>
    <recommendedName>
        <fullName evidence="3">Cupin 2 conserved barrel domain protein</fullName>
    </recommendedName>
</protein>
<evidence type="ECO:0008006" key="3">
    <source>
        <dbReference type="Google" id="ProtNLM"/>
    </source>
</evidence>
<dbReference type="Proteomes" id="UP000008635">
    <property type="component" value="Chromosome"/>
</dbReference>
<proteinExistence type="predicted"/>
<dbReference type="Gene3D" id="2.60.120.10">
    <property type="entry name" value="Jelly Rolls"/>
    <property type="match status" value="1"/>
</dbReference>
<dbReference type="KEGG" id="dmr:Deima_2708"/>
<dbReference type="RefSeq" id="WP_013557842.1">
    <property type="nucleotide sequence ID" value="NC_014958.1"/>
</dbReference>
<reference evidence="1 2" key="1">
    <citation type="journal article" date="2011" name="Stand. Genomic Sci.">
        <title>Complete genome sequence of Deinococcus maricopensis type strain (LB-34).</title>
        <authorList>
            <person name="Pukall R."/>
            <person name="Zeytun A."/>
            <person name="Lucas S."/>
            <person name="Lapidus A."/>
            <person name="Hammon N."/>
            <person name="Deshpande S."/>
            <person name="Nolan M."/>
            <person name="Cheng J.F."/>
            <person name="Pitluck S."/>
            <person name="Liolios K."/>
            <person name="Pagani I."/>
            <person name="Mikhailova N."/>
            <person name="Ivanova N."/>
            <person name="Mavromatis K."/>
            <person name="Pati A."/>
            <person name="Tapia R."/>
            <person name="Han C."/>
            <person name="Goodwin L."/>
            <person name="Chen A."/>
            <person name="Palaniappan K."/>
            <person name="Land M."/>
            <person name="Hauser L."/>
            <person name="Chang Y.J."/>
            <person name="Jeffries C.D."/>
            <person name="Brambilla E.M."/>
            <person name="Rohde M."/>
            <person name="Goker M."/>
            <person name="Detter J.C."/>
            <person name="Woyke T."/>
            <person name="Bristow J."/>
            <person name="Eisen J.A."/>
            <person name="Markowitz V."/>
            <person name="Hugenholtz P."/>
            <person name="Kyrpides N.C."/>
            <person name="Klenk H.P."/>
        </authorList>
    </citation>
    <scope>NUCLEOTIDE SEQUENCE [LARGE SCALE GENOMIC DNA]</scope>
    <source>
        <strain evidence="2">DSM 21211 / LMG 22137 / NRRL B-23946 / LB-34</strain>
    </source>
</reference>
<dbReference type="STRING" id="709986.Deima_2708"/>
<dbReference type="InterPro" id="IPR014710">
    <property type="entry name" value="RmlC-like_jellyroll"/>
</dbReference>
<gene>
    <name evidence="1" type="ordered locus">Deima_2708</name>
</gene>
<evidence type="ECO:0000313" key="1">
    <source>
        <dbReference type="EMBL" id="ADV68338.1"/>
    </source>
</evidence>
<dbReference type="EMBL" id="CP002454">
    <property type="protein sequence ID" value="ADV68338.1"/>
    <property type="molecule type" value="Genomic_DNA"/>
</dbReference>